<dbReference type="AlphaFoldDB" id="A0A132NXU7"/>
<dbReference type="OrthoDB" id="10263412at2759"/>
<evidence type="ECO:0000313" key="1">
    <source>
        <dbReference type="EMBL" id="KWX14873.1"/>
    </source>
</evidence>
<dbReference type="EMBL" id="JXTI01000020">
    <property type="protein sequence ID" value="KWX14873.1"/>
    <property type="molecule type" value="Genomic_DNA"/>
</dbReference>
<proteinExistence type="predicted"/>
<sequence>MHTAKMPPPRIALVNPIASRTPPVSAEHAHKLLESTSDTRLRIGMKEVLRLTRTRSTSLVVIFSVLPLRNLPLLLVMTALHKGVPYAVLPPGDESRKGIIARFKISGAPIAVAIVGPPSNDAAITSSTPEGGVLLKEQGRIYTYVTDNNIQRK</sequence>
<comment type="caution">
    <text evidence="1">The sequence shown here is derived from an EMBL/GenBank/DDBJ whole genome shotgun (WGS) entry which is preliminary data.</text>
</comment>
<dbReference type="VEuPathDB" id="GiardiaDB:QR46_1084"/>
<name>A0A132NXU7_GIAIN</name>
<evidence type="ECO:0000313" key="2">
    <source>
        <dbReference type="Proteomes" id="UP000070089"/>
    </source>
</evidence>
<organism evidence="1 2">
    <name type="scientific">Giardia duodenalis assemblage B</name>
    <dbReference type="NCBI Taxonomy" id="1394984"/>
    <lineage>
        <taxon>Eukaryota</taxon>
        <taxon>Metamonada</taxon>
        <taxon>Diplomonadida</taxon>
        <taxon>Hexamitidae</taxon>
        <taxon>Giardiinae</taxon>
        <taxon>Giardia</taxon>
    </lineage>
</organism>
<dbReference type="Proteomes" id="UP000070089">
    <property type="component" value="Unassembled WGS sequence"/>
</dbReference>
<accession>A0A132NXU7</accession>
<protein>
    <submittedName>
        <fullName evidence="1">Uncharacterized protein</fullName>
    </submittedName>
</protein>
<gene>
    <name evidence="1" type="ORF">QR46_1084</name>
</gene>
<reference evidence="1 2" key="1">
    <citation type="journal article" date="2015" name="Mol. Biochem. Parasitol.">
        <title>Identification of polymorphic genes for use in assemblage B genotyping assays through comparative genomics of multiple assemblage B Giardia duodenalis isolates.</title>
        <authorList>
            <person name="Wielinga C."/>
            <person name="Thompson R.C."/>
            <person name="Monis P."/>
            <person name="Ryan U."/>
        </authorList>
    </citation>
    <scope>NUCLEOTIDE SEQUENCE [LARGE SCALE GENOMIC DNA]</scope>
    <source>
        <strain evidence="1 2">BAH15c1</strain>
    </source>
</reference>